<accession>A0A0D3H7H4</accession>
<protein>
    <recommendedName>
        <fullName evidence="12">Cytochrome P450</fullName>
    </recommendedName>
</protein>
<dbReference type="GO" id="GO:0051502">
    <property type="term" value="P:diterpene phytoalexin biosynthetic process"/>
    <property type="evidence" value="ECO:0007669"/>
    <property type="project" value="UniProtKB-ARBA"/>
</dbReference>
<evidence type="ECO:0008006" key="12">
    <source>
        <dbReference type="Google" id="ProtNLM"/>
    </source>
</evidence>
<reference evidence="10" key="2">
    <citation type="submission" date="2015-03" db="UniProtKB">
        <authorList>
            <consortium name="EnsemblPlants"/>
        </authorList>
    </citation>
    <scope>IDENTIFICATION</scope>
</reference>
<evidence type="ECO:0000256" key="5">
    <source>
        <dbReference type="ARBA" id="ARBA00022989"/>
    </source>
</evidence>
<evidence type="ECO:0000313" key="10">
    <source>
        <dbReference type="EnsemblPlants" id="OBART09G12160.1"/>
    </source>
</evidence>
<dbReference type="PROSITE" id="PS00086">
    <property type="entry name" value="CYTOCHROME_P450"/>
    <property type="match status" value="2"/>
</dbReference>
<dbReference type="Proteomes" id="UP000026960">
    <property type="component" value="Chromosome 9"/>
</dbReference>
<evidence type="ECO:0000256" key="1">
    <source>
        <dbReference type="ARBA" id="ARBA00010617"/>
    </source>
</evidence>
<dbReference type="PRINTS" id="PR00463">
    <property type="entry name" value="EP450I"/>
</dbReference>
<keyword evidence="6" id="KW-0560">Oxidoreductase</keyword>
<dbReference type="Pfam" id="PF00067">
    <property type="entry name" value="p450"/>
    <property type="match status" value="3"/>
</dbReference>
<keyword evidence="4" id="KW-0611">Plant defense</keyword>
<dbReference type="FunFam" id="1.10.630.10:FF:000007">
    <property type="entry name" value="Cytochrome P450 76C4"/>
    <property type="match status" value="2"/>
</dbReference>
<dbReference type="HOGENOM" id="CLU_001570_0_0_1"/>
<evidence type="ECO:0000313" key="11">
    <source>
        <dbReference type="Proteomes" id="UP000026960"/>
    </source>
</evidence>
<dbReference type="AlphaFoldDB" id="A0A0D3H7H4"/>
<dbReference type="Gene3D" id="1.10.630.10">
    <property type="entry name" value="Cytochrome P450"/>
    <property type="match status" value="2"/>
</dbReference>
<proteinExistence type="inferred from homology"/>
<evidence type="ECO:0000256" key="9">
    <source>
        <dbReference type="SAM" id="Phobius"/>
    </source>
</evidence>
<dbReference type="InterPro" id="IPR002401">
    <property type="entry name" value="Cyt_P450_E_grp-I"/>
</dbReference>
<keyword evidence="5 9" id="KW-1133">Transmembrane helix</keyword>
<dbReference type="GO" id="GO:0016709">
    <property type="term" value="F:oxidoreductase activity, acting on paired donors, with incorporation or reduction of molecular oxygen, NAD(P)H as one donor, and incorporation of one atom of oxygen"/>
    <property type="evidence" value="ECO:0007669"/>
    <property type="project" value="UniProtKB-ARBA"/>
</dbReference>
<evidence type="ECO:0000256" key="7">
    <source>
        <dbReference type="ARBA" id="ARBA00023004"/>
    </source>
</evidence>
<keyword evidence="2 9" id="KW-0812">Transmembrane</keyword>
<name>A0A0D3H7H4_9ORYZ</name>
<dbReference type="PANTHER" id="PTHR47950:SF48">
    <property type="entry name" value="CYTOCHROME P450 FAMILY PROTEIN, EXPRESSED"/>
    <property type="match status" value="1"/>
</dbReference>
<dbReference type="InterPro" id="IPR036396">
    <property type="entry name" value="Cyt_P450_sf"/>
</dbReference>
<feature type="compositionally biased region" description="Pro residues" evidence="8">
    <location>
        <begin position="36"/>
        <end position="47"/>
    </location>
</feature>
<feature type="transmembrane region" description="Helical" evidence="9">
    <location>
        <begin position="6"/>
        <end position="24"/>
    </location>
</feature>
<reference evidence="10" key="1">
    <citation type="journal article" date="2009" name="Rice">
        <title>De Novo Next Generation Sequencing of Plant Genomes.</title>
        <authorList>
            <person name="Rounsley S."/>
            <person name="Marri P.R."/>
            <person name="Yu Y."/>
            <person name="He R."/>
            <person name="Sisneros N."/>
            <person name="Goicoechea J.L."/>
            <person name="Lee S.J."/>
            <person name="Angelova A."/>
            <person name="Kudrna D."/>
            <person name="Luo M."/>
            <person name="Affourtit J."/>
            <person name="Desany B."/>
            <person name="Knight J."/>
            <person name="Niazi F."/>
            <person name="Egholm M."/>
            <person name="Wing R.A."/>
        </authorList>
    </citation>
    <scope>NUCLEOTIDE SEQUENCE [LARGE SCALE GENOMIC DNA]</scope>
    <source>
        <strain evidence="10">cv. IRGC 105608</strain>
    </source>
</reference>
<feature type="region of interest" description="Disordered" evidence="8">
    <location>
        <begin position="31"/>
        <end position="50"/>
    </location>
</feature>
<dbReference type="STRING" id="65489.A0A0D3H7H4"/>
<dbReference type="InterPro" id="IPR017972">
    <property type="entry name" value="Cyt_P450_CS"/>
</dbReference>
<dbReference type="GO" id="GO:0020037">
    <property type="term" value="F:heme binding"/>
    <property type="evidence" value="ECO:0007669"/>
    <property type="project" value="InterPro"/>
</dbReference>
<organism evidence="10">
    <name type="scientific">Oryza barthii</name>
    <dbReference type="NCBI Taxonomy" id="65489"/>
    <lineage>
        <taxon>Eukaryota</taxon>
        <taxon>Viridiplantae</taxon>
        <taxon>Streptophyta</taxon>
        <taxon>Embryophyta</taxon>
        <taxon>Tracheophyta</taxon>
        <taxon>Spermatophyta</taxon>
        <taxon>Magnoliopsida</taxon>
        <taxon>Liliopsida</taxon>
        <taxon>Poales</taxon>
        <taxon>Poaceae</taxon>
        <taxon>BOP clade</taxon>
        <taxon>Oryzoideae</taxon>
        <taxon>Oryzeae</taxon>
        <taxon>Oryzinae</taxon>
        <taxon>Oryza</taxon>
    </lineage>
</organism>
<dbReference type="SUPFAM" id="SSF48264">
    <property type="entry name" value="Cytochrome P450"/>
    <property type="match status" value="2"/>
</dbReference>
<keyword evidence="3" id="KW-0479">Metal-binding</keyword>
<comment type="similarity">
    <text evidence="1">Belongs to the cytochrome P450 family.</text>
</comment>
<dbReference type="InterPro" id="IPR001128">
    <property type="entry name" value="Cyt_P450"/>
</dbReference>
<keyword evidence="7" id="KW-0408">Iron</keyword>
<dbReference type="GO" id="GO:0006952">
    <property type="term" value="P:defense response"/>
    <property type="evidence" value="ECO:0007669"/>
    <property type="project" value="UniProtKB-KW"/>
</dbReference>
<evidence type="ECO:0000256" key="8">
    <source>
        <dbReference type="SAM" id="MobiDB-lite"/>
    </source>
</evidence>
<evidence type="ECO:0000256" key="2">
    <source>
        <dbReference type="ARBA" id="ARBA00022692"/>
    </source>
</evidence>
<dbReference type="eggNOG" id="KOG0156">
    <property type="taxonomic scope" value="Eukaryota"/>
</dbReference>
<evidence type="ECO:0000256" key="6">
    <source>
        <dbReference type="ARBA" id="ARBA00023002"/>
    </source>
</evidence>
<dbReference type="CDD" id="cd11073">
    <property type="entry name" value="CYP76-like"/>
    <property type="match status" value="1"/>
</dbReference>
<evidence type="ECO:0000256" key="3">
    <source>
        <dbReference type="ARBA" id="ARBA00022723"/>
    </source>
</evidence>
<evidence type="ECO:0000256" key="4">
    <source>
        <dbReference type="ARBA" id="ARBA00022821"/>
    </source>
</evidence>
<dbReference type="PRINTS" id="PR00385">
    <property type="entry name" value="P450"/>
</dbReference>
<dbReference type="GO" id="GO:0005506">
    <property type="term" value="F:iron ion binding"/>
    <property type="evidence" value="ECO:0007669"/>
    <property type="project" value="InterPro"/>
</dbReference>
<dbReference type="PaxDb" id="65489-OBART09G12160.1"/>
<keyword evidence="9" id="KW-0472">Membrane</keyword>
<dbReference type="PANTHER" id="PTHR47950">
    <property type="entry name" value="CYTOCHROME P450, FAMILY 76, SUBFAMILY C, POLYPEPTIDE 5-RELATED"/>
    <property type="match status" value="1"/>
</dbReference>
<dbReference type="Gramene" id="OBART09G12160.1">
    <property type="protein sequence ID" value="OBART09G12160.1"/>
    <property type="gene ID" value="OBART09G12160"/>
</dbReference>
<dbReference type="EnsemblPlants" id="OBART09G12160.1">
    <property type="protein sequence ID" value="OBART09G12160.1"/>
    <property type="gene ID" value="OBART09G12160"/>
</dbReference>
<sequence>MELTTISPVFLISLLGVPLLYLLWSKASKSPSGAPAEPPPPPGPTPFPVIGNIPDLLRGGELHRALTGLAASYGPVMSLRLGMASTVVLSSPDVAHEALHKKDGAISSRWVPDNANVLGHQDVSMAWLPSSSPLWKHMRTLASTLLFTSRRLGASRGIRERKARELVDYLGARSGRPVRVGLAVFGSVLNFMSNVFFSEDVVELGSETGQEFQQLIADSVAETAKPNISDFFPFLSALDLSRRRRAAAKNLKKFYDFFDDVIDRRLSSGEKPGDLLDSLLELHANHTTTTTVEWAMAELLRNPSKMAKARAELGEAFGRGAVEEGELARLPYLNAVIKETLRLHPPAPLLLPHRVSSDSEPAGGVTLGGYSVPSGARVLINAWAIGRDPAAWSPEPDAFSPERFLGREADYWGRTLEFIPFGSGRRACPGIPLAVAVVPMVVAAMVHSLEWRLPEGMAPGDVDVGDRFGAVLELATPLWAVPVKEGPRPTKFGGPEYRPIYMSGLGLRPIRTRPLGMDNDINQAISSEENEKMEASTILWLLYVSLASCLLYKVFVSTKNGHPKIAARRPPGPTPVLLLGNVFDLRGELHLALARLAEEHGPVMSLKLGTATAVVASSAAAARDALQRYDHVLAARAVCDAARALGTHERSIVWLPGSSALWKRLRAVCTNHLFSARGLDATRAVREAKVRELVEHLRGHAAGAGEEEAAAVDVGRVVFSAVINLVSNVLFSEDVADLSSDRAQELEMLVRDTVEEATKPNLSDLFPVLAALDLQGRRRRTAVHIRKFHDFFDEIISRRQNAGGEGERKEDFLDVLLQLHSADQLSLDTIKTFLGDLFTAGTDTNSITVEWAMAELLRHPAAMSRARAELRDSLGAKPHPDESDIGRLPYLSAVVMETMRLHPPSPLLMPHEAVADGAAVGGYAVPRGTKVIVNVWSIMRDPASWPRPEEFEPERFVAAGGSFRGGEMLEFMPFGAGRRACPGTPMATRVVTLVLASLLHAFEWRLPGGMRPCDVDVRGRFGTSLNMVTPLKAVPVPVPARP</sequence>
<keyword evidence="11" id="KW-1185">Reference proteome</keyword>